<organism evidence="1 2">
    <name type="scientific">[Candida] jaroonii</name>
    <dbReference type="NCBI Taxonomy" id="467808"/>
    <lineage>
        <taxon>Eukaryota</taxon>
        <taxon>Fungi</taxon>
        <taxon>Dikarya</taxon>
        <taxon>Ascomycota</taxon>
        <taxon>Saccharomycotina</taxon>
        <taxon>Pichiomycetes</taxon>
        <taxon>Debaryomycetaceae</taxon>
        <taxon>Yamadazyma</taxon>
    </lineage>
</organism>
<dbReference type="Proteomes" id="UP001152531">
    <property type="component" value="Unassembled WGS sequence"/>
</dbReference>
<sequence>MNQIGLRKRSNWKKLLYQNQPFPDNYVDESFLSQLKRNETVRPYKYWELVNDFSLILFHLTNLTLVILIFVSIYRFDWDSTYIVTSSSTISLIGYVLWELRLNSTNSKVLKIKSFTLVIFMFLLLSPVLKSLTRSTSSDSIWSISVILSIFNLMFHDYAINVHTPFYKPILSTNLSLSNALVLASRLNSTWQVFCFILFAIQSNTLLPLFDFSLRRYSPKLHYLLFTCLTLVVEYLMVHLTNLNAFLLWSSIQIFILLILPGYFLFLQRYKNELSGPWDIAKPIIRS</sequence>
<keyword evidence="2" id="KW-1185">Reference proteome</keyword>
<proteinExistence type="predicted"/>
<comment type="caution">
    <text evidence="1">The sequence shown here is derived from an EMBL/GenBank/DDBJ whole genome shotgun (WGS) entry which is preliminary data.</text>
</comment>
<dbReference type="EMBL" id="CALSDN010000010">
    <property type="protein sequence ID" value="CAH6722655.1"/>
    <property type="molecule type" value="Genomic_DNA"/>
</dbReference>
<evidence type="ECO:0000313" key="1">
    <source>
        <dbReference type="EMBL" id="CAH6722655.1"/>
    </source>
</evidence>
<keyword evidence="1" id="KW-0808">Transferase</keyword>
<keyword evidence="1" id="KW-0328">Glycosyltransferase</keyword>
<reference evidence="1" key="1">
    <citation type="submission" date="2022-06" db="EMBL/GenBank/DDBJ databases">
        <authorList>
            <person name="Legras J.-L."/>
            <person name="Devillers H."/>
            <person name="Grondin C."/>
        </authorList>
    </citation>
    <scope>NUCLEOTIDE SEQUENCE</scope>
    <source>
        <strain evidence="1">CLIB 1444</strain>
    </source>
</reference>
<gene>
    <name evidence="1" type="ORF">CLIB1444_10S03356</name>
</gene>
<evidence type="ECO:0000313" key="2">
    <source>
        <dbReference type="Proteomes" id="UP001152531"/>
    </source>
</evidence>
<accession>A0ACA9YC67</accession>
<name>A0ACA9YC67_9ASCO</name>
<protein>
    <submittedName>
        <fullName evidence="1">Phosphatidylinositol N-acetylglucosaminyltransferase Gpi2p subunit</fullName>
    </submittedName>
</protein>